<evidence type="ECO:0000313" key="2">
    <source>
        <dbReference type="EMBL" id="KIY96056.1"/>
    </source>
</evidence>
<protein>
    <submittedName>
        <fullName evidence="2">Uncharacterized protein</fullName>
    </submittedName>
</protein>
<dbReference type="InterPro" id="IPR007528">
    <property type="entry name" value="RINT1_Tip20"/>
</dbReference>
<accession>A0A0D2M429</accession>
<dbReference type="GO" id="GO:0070939">
    <property type="term" value="C:Dsl1/NZR complex"/>
    <property type="evidence" value="ECO:0007669"/>
    <property type="project" value="InterPro"/>
</dbReference>
<dbReference type="RefSeq" id="XP_013895076.1">
    <property type="nucleotide sequence ID" value="XM_014039622.1"/>
</dbReference>
<dbReference type="KEGG" id="mng:MNEG_11906"/>
<dbReference type="Proteomes" id="UP000054498">
    <property type="component" value="Unassembled WGS sequence"/>
</dbReference>
<dbReference type="GO" id="GO:0006888">
    <property type="term" value="P:endoplasmic reticulum to Golgi vesicle-mediated transport"/>
    <property type="evidence" value="ECO:0007669"/>
    <property type="project" value="InterPro"/>
</dbReference>
<dbReference type="PANTHER" id="PTHR13520">
    <property type="entry name" value="RAD50-INTERACTING PROTEIN 1 RINT-1"/>
    <property type="match status" value="1"/>
</dbReference>
<organism evidence="2 3">
    <name type="scientific">Monoraphidium neglectum</name>
    <dbReference type="NCBI Taxonomy" id="145388"/>
    <lineage>
        <taxon>Eukaryota</taxon>
        <taxon>Viridiplantae</taxon>
        <taxon>Chlorophyta</taxon>
        <taxon>core chlorophytes</taxon>
        <taxon>Chlorophyceae</taxon>
        <taxon>CS clade</taxon>
        <taxon>Sphaeropleales</taxon>
        <taxon>Selenastraceae</taxon>
        <taxon>Monoraphidium</taxon>
    </lineage>
</organism>
<dbReference type="OrthoDB" id="546510at2759"/>
<proteinExistence type="predicted"/>
<dbReference type="GO" id="GO:0060628">
    <property type="term" value="P:regulation of ER to Golgi vesicle-mediated transport"/>
    <property type="evidence" value="ECO:0007669"/>
    <property type="project" value="TreeGrafter"/>
</dbReference>
<feature type="compositionally biased region" description="Low complexity" evidence="1">
    <location>
        <begin position="289"/>
        <end position="304"/>
    </location>
</feature>
<dbReference type="PANTHER" id="PTHR13520:SF0">
    <property type="entry name" value="RAD50-INTERACTING PROTEIN 1"/>
    <property type="match status" value="1"/>
</dbReference>
<keyword evidence="3" id="KW-1185">Reference proteome</keyword>
<name>A0A0D2M429_9CHLO</name>
<dbReference type="GeneID" id="25729215"/>
<sequence length="311" mass="33752">MLALTRLQKVEDRAAFEALDQSGLPLAAMAGDAAPLLWAAQRLAAPLADGLRQLFANAAPTGRLERPDLFLGCVLRLAQDLGPRLDFLQASLHSVMEASDFHGHYHISAEFARALREAAKQLLREEKLPALAAAADRELWLTWVDSLIGFEVKMAAPLGISSPLAQRRGDVPLPLLRQSTLSVLGERPEWMDAWLSAESAAAHKALQGLLYSPTSWDPAPSLRAEDWPAWRCEFYPPVAAESVVALLAGQLMPRVRYIPQPEVPHAPARARVCARRSGDGWVHGRGAERAGAARSEPCPAQAAPARKKAAE</sequence>
<feature type="region of interest" description="Disordered" evidence="1">
    <location>
        <begin position="279"/>
        <end position="311"/>
    </location>
</feature>
<dbReference type="AlphaFoldDB" id="A0A0D2M429"/>
<evidence type="ECO:0000313" key="3">
    <source>
        <dbReference type="Proteomes" id="UP000054498"/>
    </source>
</evidence>
<dbReference type="GO" id="GO:0006890">
    <property type="term" value="P:retrograde vesicle-mediated transport, Golgi to endoplasmic reticulum"/>
    <property type="evidence" value="ECO:0007669"/>
    <property type="project" value="InterPro"/>
</dbReference>
<reference evidence="2 3" key="1">
    <citation type="journal article" date="2013" name="BMC Genomics">
        <title>Reconstruction of the lipid metabolism for the microalga Monoraphidium neglectum from its genome sequence reveals characteristics suitable for biofuel production.</title>
        <authorList>
            <person name="Bogen C."/>
            <person name="Al-Dilaimi A."/>
            <person name="Albersmeier A."/>
            <person name="Wichmann J."/>
            <person name="Grundmann M."/>
            <person name="Rupp O."/>
            <person name="Lauersen K.J."/>
            <person name="Blifernez-Klassen O."/>
            <person name="Kalinowski J."/>
            <person name="Goesmann A."/>
            <person name="Mussgnug J.H."/>
            <person name="Kruse O."/>
        </authorList>
    </citation>
    <scope>NUCLEOTIDE SEQUENCE [LARGE SCALE GENOMIC DNA]</scope>
    <source>
        <strain evidence="2 3">SAG 48.87</strain>
    </source>
</reference>
<dbReference type="STRING" id="145388.A0A0D2M429"/>
<evidence type="ECO:0000256" key="1">
    <source>
        <dbReference type="SAM" id="MobiDB-lite"/>
    </source>
</evidence>
<gene>
    <name evidence="2" type="ORF">MNEG_11906</name>
</gene>
<dbReference type="EMBL" id="KK103182">
    <property type="protein sequence ID" value="KIY96056.1"/>
    <property type="molecule type" value="Genomic_DNA"/>
</dbReference>